<dbReference type="Gramene" id="rna-AYBTSS11_LOCUS13711">
    <property type="protein sequence ID" value="CAJ1949413.1"/>
    <property type="gene ID" value="gene-AYBTSS11_LOCUS13711"/>
</dbReference>
<dbReference type="InterPro" id="IPR025315">
    <property type="entry name" value="DUF4220"/>
</dbReference>
<evidence type="ECO:0000313" key="4">
    <source>
        <dbReference type="Proteomes" id="UP001189624"/>
    </source>
</evidence>
<keyword evidence="1" id="KW-0472">Membrane</keyword>
<protein>
    <recommendedName>
        <fullName evidence="2">DUF4220 domain-containing protein</fullName>
    </recommendedName>
</protein>
<feature type="transmembrane region" description="Helical" evidence="1">
    <location>
        <begin position="65"/>
        <end position="87"/>
    </location>
</feature>
<evidence type="ECO:0000256" key="1">
    <source>
        <dbReference type="SAM" id="Phobius"/>
    </source>
</evidence>
<keyword evidence="1" id="KW-0812">Transmembrane</keyword>
<evidence type="ECO:0000259" key="2">
    <source>
        <dbReference type="Pfam" id="PF13968"/>
    </source>
</evidence>
<feature type="transmembrane region" description="Helical" evidence="1">
    <location>
        <begin position="288"/>
        <end position="310"/>
    </location>
</feature>
<dbReference type="EMBL" id="OY731401">
    <property type="protein sequence ID" value="CAJ1949413.1"/>
    <property type="molecule type" value="Genomic_DNA"/>
</dbReference>
<keyword evidence="1" id="KW-1133">Transmembrane helix</keyword>
<feature type="transmembrane region" description="Helical" evidence="1">
    <location>
        <begin position="107"/>
        <end position="129"/>
    </location>
</feature>
<dbReference type="PANTHER" id="PTHR31325">
    <property type="entry name" value="OS01G0798800 PROTEIN-RELATED"/>
    <property type="match status" value="1"/>
</dbReference>
<dbReference type="Proteomes" id="UP001189624">
    <property type="component" value="Chromosome 4"/>
</dbReference>
<gene>
    <name evidence="3" type="ORF">AYBTSS11_LOCUS13711</name>
</gene>
<organism evidence="3 4">
    <name type="scientific">Sphenostylis stenocarpa</name>
    <dbReference type="NCBI Taxonomy" id="92480"/>
    <lineage>
        <taxon>Eukaryota</taxon>
        <taxon>Viridiplantae</taxon>
        <taxon>Streptophyta</taxon>
        <taxon>Embryophyta</taxon>
        <taxon>Tracheophyta</taxon>
        <taxon>Spermatophyta</taxon>
        <taxon>Magnoliopsida</taxon>
        <taxon>eudicotyledons</taxon>
        <taxon>Gunneridae</taxon>
        <taxon>Pentapetalae</taxon>
        <taxon>rosids</taxon>
        <taxon>fabids</taxon>
        <taxon>Fabales</taxon>
        <taxon>Fabaceae</taxon>
        <taxon>Papilionoideae</taxon>
        <taxon>50 kb inversion clade</taxon>
        <taxon>NPAAA clade</taxon>
        <taxon>indigoferoid/millettioid clade</taxon>
        <taxon>Phaseoleae</taxon>
        <taxon>Sphenostylis</taxon>
    </lineage>
</organism>
<keyword evidence="4" id="KW-1185">Reference proteome</keyword>
<dbReference type="Pfam" id="PF13968">
    <property type="entry name" value="DUF4220"/>
    <property type="match status" value="2"/>
</dbReference>
<sequence>MIQLPSTWISIEGHRRLAQIIPDHVQEWWDKWEIRGLILISLLTQIVLTLLGDRTKYKPNMWIRAILWSAYLLADWVAAVAMGVISSSLGDFYNKGEQPKNANPQLLAFWAPFFLLHLGGPDSITAYALEDNELWLRHFVGLYGERAWSLYCGSIKHLRDSFLNSLDSSRKSELWQESRNSGVGELRSCLGTIYIFISLFVDLVLSPLDNTRDKQKLQNEAIYDCIKPFTWVKIELEILYDVFYTKAFANYGVLGFITRLLTLSATIVVLVLYANLSEKKEHQIMDHIITYLLLVGALIMEIYSFILVSISRWTTIYFSMKGLGQICMPLSCLHFRLYALRFTQRTSLAQSNFFHLICSKSLKMKGDQLPTNKLESTPKCVGSCLTSHYLLETIFRNLLDKSYTQSNPSGAPGYRNLLLENKDPIFSSELEFHRTIITWHIATDLLYYSTHDSCSEVDRRKNNCKEMSDYMFYLLVKQRHMLPVGAGLITLRDTVIEAMEYFEHVKVPPQQSNLSETCKVLLRHDTATAGARDDEVRRCKVYQF</sequence>
<proteinExistence type="predicted"/>
<reference evidence="3" key="1">
    <citation type="submission" date="2023-10" db="EMBL/GenBank/DDBJ databases">
        <authorList>
            <person name="Domelevo Entfellner J.-B."/>
        </authorList>
    </citation>
    <scope>NUCLEOTIDE SEQUENCE</scope>
</reference>
<feature type="transmembrane region" description="Helical" evidence="1">
    <location>
        <begin position="34"/>
        <end position="53"/>
    </location>
</feature>
<feature type="domain" description="DUF4220" evidence="2">
    <location>
        <begin position="143"/>
        <end position="326"/>
    </location>
</feature>
<feature type="domain" description="DUF4220" evidence="2">
    <location>
        <begin position="68"/>
        <end position="142"/>
    </location>
</feature>
<feature type="transmembrane region" description="Helical" evidence="1">
    <location>
        <begin position="251"/>
        <end position="276"/>
    </location>
</feature>
<accession>A0AA86SQL9</accession>
<name>A0AA86SQL9_9FABA</name>
<dbReference type="AlphaFoldDB" id="A0AA86SQL9"/>
<evidence type="ECO:0000313" key="3">
    <source>
        <dbReference type="EMBL" id="CAJ1949413.1"/>
    </source>
</evidence>